<evidence type="ECO:0000313" key="2">
    <source>
        <dbReference type="EMBL" id="PTI74144.1"/>
    </source>
</evidence>
<proteinExistence type="predicted"/>
<sequence length="356" mass="39929">MKKYNDKHIHDLSKSELEALAKNGQLIDVRTKEEYELGHITGAILHPVEDIESFNKNKNITYYIQCKSGGRSSKASEYLAGKGYKITNLYGGYDAYEEKYINNDDIAEEHRNIEIKENRKKFNFSGLQCPGPIVNISKEIKTIEIGDQIEVTVTDSGFLSDIKSWVKQTGHTLVRLTENDTGINAIVQKEKHKDLQVNHTSKGTTIVLFSGELDKAIAAMIIANGAKAAGREVTIFFTFWGLNALKKEMPSKVNKKGIAKMFDLMLPKTPVRMPLSKMNMFGLGNIMMRYVMKKKNVASLPSLIDQAIDQNIKLIACTMSMDVMGITKEELRDEVEYGGVGTYIGDTEQSSHNLFI</sequence>
<evidence type="ECO:0000259" key="1">
    <source>
        <dbReference type="PROSITE" id="PS50206"/>
    </source>
</evidence>
<gene>
    <name evidence="2" type="ORF">BU058_11690</name>
</gene>
<name>A0A9Q6MTT6_9STAP</name>
<dbReference type="InterPro" id="IPR001763">
    <property type="entry name" value="Rhodanese-like_dom"/>
</dbReference>
<dbReference type="RefSeq" id="WP_107545346.1">
    <property type="nucleotide sequence ID" value="NZ_PZFQ01000048.1"/>
</dbReference>
<dbReference type="Proteomes" id="UP000241960">
    <property type="component" value="Unassembled WGS sequence"/>
</dbReference>
<dbReference type="InterPro" id="IPR036873">
    <property type="entry name" value="Rhodanese-like_dom_sf"/>
</dbReference>
<dbReference type="SUPFAM" id="SSF64307">
    <property type="entry name" value="SirA-like"/>
    <property type="match status" value="1"/>
</dbReference>
<evidence type="ECO:0000313" key="3">
    <source>
        <dbReference type="Proteomes" id="UP000241960"/>
    </source>
</evidence>
<dbReference type="SMART" id="SM00450">
    <property type="entry name" value="RHOD"/>
    <property type="match status" value="1"/>
</dbReference>
<dbReference type="Pfam" id="PF13686">
    <property type="entry name" value="DrsE_2"/>
    <property type="match status" value="1"/>
</dbReference>
<accession>A0A9Q6MTT6</accession>
<dbReference type="PANTHER" id="PTHR34655">
    <property type="entry name" value="CONSERVED WITHIN P. AEROPHILUM"/>
    <property type="match status" value="1"/>
</dbReference>
<dbReference type="Pfam" id="PF00581">
    <property type="entry name" value="Rhodanese"/>
    <property type="match status" value="1"/>
</dbReference>
<dbReference type="InterPro" id="IPR036868">
    <property type="entry name" value="TusA-like_sf"/>
</dbReference>
<dbReference type="SUPFAM" id="SSF52821">
    <property type="entry name" value="Rhodanese/Cell cycle control phosphatase"/>
    <property type="match status" value="1"/>
</dbReference>
<dbReference type="Gene3D" id="3.40.1260.10">
    <property type="entry name" value="DsrEFH-like"/>
    <property type="match status" value="1"/>
</dbReference>
<dbReference type="PROSITE" id="PS50206">
    <property type="entry name" value="RHODANESE_3"/>
    <property type="match status" value="1"/>
</dbReference>
<dbReference type="InterPro" id="IPR001455">
    <property type="entry name" value="TusA-like"/>
</dbReference>
<dbReference type="CDD" id="cd00158">
    <property type="entry name" value="RHOD"/>
    <property type="match status" value="1"/>
</dbReference>
<dbReference type="Pfam" id="PF01206">
    <property type="entry name" value="TusA"/>
    <property type="match status" value="1"/>
</dbReference>
<reference evidence="2 3" key="1">
    <citation type="journal article" date="2016" name="Front. Microbiol.">
        <title>Comprehensive Phylogenetic Analysis of Bovine Non-aureus Staphylococci Species Based on Whole-Genome Sequencing.</title>
        <authorList>
            <person name="Naushad S."/>
            <person name="Barkema H.W."/>
            <person name="Luby C."/>
            <person name="Condas L.A."/>
            <person name="Nobrega D.B."/>
            <person name="Carson D.A."/>
            <person name="De Buck J."/>
        </authorList>
    </citation>
    <scope>NUCLEOTIDE SEQUENCE [LARGE SCALE GENOMIC DNA]</scope>
    <source>
        <strain evidence="2 3">SNUC 1231</strain>
    </source>
</reference>
<dbReference type="Gene3D" id="3.40.250.10">
    <property type="entry name" value="Rhodanese-like domain"/>
    <property type="match status" value="1"/>
</dbReference>
<dbReference type="PANTHER" id="PTHR34655:SF2">
    <property type="entry name" value="PEROXIREDOXIN FAMILY PROTEIN"/>
    <property type="match status" value="1"/>
</dbReference>
<protein>
    <submittedName>
        <fullName evidence="2">Dihydroneopterin aldolase</fullName>
    </submittedName>
</protein>
<organism evidence="2 3">
    <name type="scientific">Staphylococcus succinus</name>
    <dbReference type="NCBI Taxonomy" id="61015"/>
    <lineage>
        <taxon>Bacteria</taxon>
        <taxon>Bacillati</taxon>
        <taxon>Bacillota</taxon>
        <taxon>Bacilli</taxon>
        <taxon>Bacillales</taxon>
        <taxon>Staphylococcaceae</taxon>
        <taxon>Staphylococcus</taxon>
    </lineage>
</organism>
<dbReference type="InterPro" id="IPR032836">
    <property type="entry name" value="DsrE2-like"/>
</dbReference>
<dbReference type="InterPro" id="IPR027396">
    <property type="entry name" value="DsrEFH-like"/>
</dbReference>
<dbReference type="EMBL" id="PZFQ01000048">
    <property type="protein sequence ID" value="PTI74144.1"/>
    <property type="molecule type" value="Genomic_DNA"/>
</dbReference>
<feature type="domain" description="Rhodanese" evidence="1">
    <location>
        <begin position="20"/>
        <end position="105"/>
    </location>
</feature>
<dbReference type="SUPFAM" id="SSF75169">
    <property type="entry name" value="DsrEFH-like"/>
    <property type="match status" value="1"/>
</dbReference>
<dbReference type="Gene3D" id="3.30.110.40">
    <property type="entry name" value="TusA-like domain"/>
    <property type="match status" value="1"/>
</dbReference>
<dbReference type="AlphaFoldDB" id="A0A9Q6MTT6"/>
<comment type="caution">
    <text evidence="2">The sequence shown here is derived from an EMBL/GenBank/DDBJ whole genome shotgun (WGS) entry which is preliminary data.</text>
</comment>